<evidence type="ECO:0000313" key="13">
    <source>
        <dbReference type="EMBL" id="KAK7244284.1"/>
    </source>
</evidence>
<keyword evidence="8 12" id="KW-0472">Membrane</keyword>
<feature type="region of interest" description="Disordered" evidence="11">
    <location>
        <begin position="506"/>
        <end position="539"/>
    </location>
</feature>
<keyword evidence="14" id="KW-1185">Reference proteome</keyword>
<comment type="subcellular location">
    <subcellularLocation>
        <location evidence="1">Cell membrane</location>
        <topology evidence="1">Single-pass membrane protein</topology>
    </subcellularLocation>
    <subcellularLocation>
        <location evidence="2">Endoplasmic reticulum membrane</location>
        <topology evidence="2">Single-pass membrane protein</topology>
    </subcellularLocation>
</comment>
<dbReference type="GO" id="GO:0005789">
    <property type="term" value="C:endoplasmic reticulum membrane"/>
    <property type="evidence" value="ECO:0007669"/>
    <property type="project" value="UniProtKB-SubCell"/>
</dbReference>
<evidence type="ECO:0000256" key="1">
    <source>
        <dbReference type="ARBA" id="ARBA00004162"/>
    </source>
</evidence>
<evidence type="ECO:0000256" key="11">
    <source>
        <dbReference type="SAM" id="MobiDB-lite"/>
    </source>
</evidence>
<evidence type="ECO:0000256" key="4">
    <source>
        <dbReference type="ARBA" id="ARBA00022692"/>
    </source>
</evidence>
<dbReference type="PANTHER" id="PTHR32219">
    <property type="entry name" value="RNA-BINDING PROTEIN YLMH-RELATED"/>
    <property type="match status" value="1"/>
</dbReference>
<keyword evidence="4 12" id="KW-0812">Transmembrane</keyword>
<keyword evidence="5" id="KW-0256">Endoplasmic reticulum</keyword>
<reference evidence="13 14" key="1">
    <citation type="submission" date="2024-01" db="EMBL/GenBank/DDBJ databases">
        <title>The genomes of 5 underutilized Papilionoideae crops provide insights into root nodulation and disease resistanc.</title>
        <authorList>
            <person name="Yuan L."/>
        </authorList>
    </citation>
    <scope>NUCLEOTIDE SEQUENCE [LARGE SCALE GENOMIC DNA]</scope>
    <source>
        <strain evidence="13">ZHUSHIDOU_FW_LH</strain>
        <tissue evidence="13">Leaf</tissue>
    </source>
</reference>
<accession>A0AAN9E124</accession>
<feature type="coiled-coil region" evidence="10">
    <location>
        <begin position="264"/>
        <end position="305"/>
    </location>
</feature>
<evidence type="ECO:0000256" key="12">
    <source>
        <dbReference type="SAM" id="Phobius"/>
    </source>
</evidence>
<dbReference type="AlphaFoldDB" id="A0AAN9E124"/>
<keyword evidence="3" id="KW-1003">Cell membrane</keyword>
<feature type="region of interest" description="Disordered" evidence="11">
    <location>
        <begin position="374"/>
        <end position="464"/>
    </location>
</feature>
<organism evidence="13 14">
    <name type="scientific">Crotalaria pallida</name>
    <name type="common">Smooth rattlebox</name>
    <name type="synonym">Crotalaria striata</name>
    <dbReference type="NCBI Taxonomy" id="3830"/>
    <lineage>
        <taxon>Eukaryota</taxon>
        <taxon>Viridiplantae</taxon>
        <taxon>Streptophyta</taxon>
        <taxon>Embryophyta</taxon>
        <taxon>Tracheophyta</taxon>
        <taxon>Spermatophyta</taxon>
        <taxon>Magnoliopsida</taxon>
        <taxon>eudicotyledons</taxon>
        <taxon>Gunneridae</taxon>
        <taxon>Pentapetalae</taxon>
        <taxon>rosids</taxon>
        <taxon>fabids</taxon>
        <taxon>Fabales</taxon>
        <taxon>Fabaceae</taxon>
        <taxon>Papilionoideae</taxon>
        <taxon>50 kb inversion clade</taxon>
        <taxon>genistoids sensu lato</taxon>
        <taxon>core genistoids</taxon>
        <taxon>Crotalarieae</taxon>
        <taxon>Crotalaria</taxon>
    </lineage>
</organism>
<feature type="compositionally biased region" description="Basic and acidic residues" evidence="11">
    <location>
        <begin position="426"/>
        <end position="445"/>
    </location>
</feature>
<protein>
    <recommendedName>
        <fullName evidence="15">Proton pump-interactor 1</fullName>
    </recommendedName>
</protein>
<dbReference type="Proteomes" id="UP001372338">
    <property type="component" value="Unassembled WGS sequence"/>
</dbReference>
<feature type="transmembrane region" description="Helical" evidence="12">
    <location>
        <begin position="594"/>
        <end position="616"/>
    </location>
</feature>
<evidence type="ECO:0000256" key="7">
    <source>
        <dbReference type="ARBA" id="ARBA00023054"/>
    </source>
</evidence>
<dbReference type="EMBL" id="JAYWIO010000008">
    <property type="protein sequence ID" value="KAK7244284.1"/>
    <property type="molecule type" value="Genomic_DNA"/>
</dbReference>
<gene>
    <name evidence="13" type="ORF">RIF29_39104</name>
</gene>
<evidence type="ECO:0000256" key="9">
    <source>
        <dbReference type="ARBA" id="ARBA00038080"/>
    </source>
</evidence>
<evidence type="ECO:0000256" key="6">
    <source>
        <dbReference type="ARBA" id="ARBA00022989"/>
    </source>
</evidence>
<dbReference type="InterPro" id="IPR055282">
    <property type="entry name" value="PPI1-4"/>
</dbReference>
<dbReference type="PANTHER" id="PTHR32219:SF2">
    <property type="entry name" value="PROTON PUMP-INTERACTOR 1"/>
    <property type="match status" value="1"/>
</dbReference>
<keyword evidence="6 12" id="KW-1133">Transmembrane helix</keyword>
<dbReference type="GO" id="GO:0005886">
    <property type="term" value="C:plasma membrane"/>
    <property type="evidence" value="ECO:0007669"/>
    <property type="project" value="UniProtKB-SubCell"/>
</dbReference>
<feature type="compositionally biased region" description="Basic and acidic residues" evidence="11">
    <location>
        <begin position="506"/>
        <end position="518"/>
    </location>
</feature>
<feature type="compositionally biased region" description="Basic and acidic residues" evidence="11">
    <location>
        <begin position="406"/>
        <end position="415"/>
    </location>
</feature>
<evidence type="ECO:0000256" key="10">
    <source>
        <dbReference type="SAM" id="Coils"/>
    </source>
</evidence>
<evidence type="ECO:0008006" key="15">
    <source>
        <dbReference type="Google" id="ProtNLM"/>
    </source>
</evidence>
<comment type="similarity">
    <text evidence="9">Belongs to the plant Proton pump-interactor protein family.</text>
</comment>
<evidence type="ECO:0000256" key="8">
    <source>
        <dbReference type="ARBA" id="ARBA00023136"/>
    </source>
</evidence>
<feature type="compositionally biased region" description="Basic and acidic residues" evidence="11">
    <location>
        <begin position="453"/>
        <end position="464"/>
    </location>
</feature>
<evidence type="ECO:0000256" key="5">
    <source>
        <dbReference type="ARBA" id="ARBA00022824"/>
    </source>
</evidence>
<evidence type="ECO:0000313" key="14">
    <source>
        <dbReference type="Proteomes" id="UP001372338"/>
    </source>
</evidence>
<comment type="caution">
    <text evidence="13">The sequence shown here is derived from an EMBL/GenBank/DDBJ whole genome shotgun (WGS) entry which is preliminary data.</text>
</comment>
<proteinExistence type="inferred from homology"/>
<feature type="compositionally biased region" description="Basic and acidic residues" evidence="11">
    <location>
        <begin position="374"/>
        <end position="387"/>
    </location>
</feature>
<evidence type="ECO:0000256" key="2">
    <source>
        <dbReference type="ARBA" id="ARBA00004389"/>
    </source>
</evidence>
<evidence type="ECO:0000256" key="3">
    <source>
        <dbReference type="ARBA" id="ARBA00022475"/>
    </source>
</evidence>
<keyword evidence="7 10" id="KW-0175">Coiled coil</keyword>
<name>A0AAN9E124_CROPI</name>
<sequence length="617" mass="69765">MALEVVGFEMVQGPMENSAEGGKSVLHGKDNGKLEQDLGGGQAIKFGSHGDEAVKGDAKVVADANVPKDAVEEWPEAKQIHYFYFVRCRPYEDPNIKAKIDQLDKEVSKQNQARFQVTEALRAKRSERAELISQIKSLRGDNRQFRSIVDEKRKEIEPLQQALGKLRNGGQGGLCSSEEELNNAIYSLQYRIQHESIPLSEEKQILREIKQLEGTRGQVIVNAAERAKLQESLGQKDTIQDQVKLIGGDLSGVKKEKQAVMSKIQQIDKALKKINEDIESLQVELDDITEKREKAYESIQQLRKQRDDGNLYFYQSRQLLNKAKELAAKKDINALEAFAHSEVEKFMSLWNGDKTFRKDYEKRILTSLDMRQMSRDGRIRNPDEKPLVEVPKPAETAVVSKTIPKQPKEEPKPTPKEILPTQVVQKESKNKGKDSKSKPDNKDLAEADEYDFENPHKEIPVKKPEIDAKQLKEIKRQEEIAKAKLALERKKKLADKAAAKAALRAEKEAEKKLKDREKKAKKKGLGNATVPGAEEPEDAVVEATEQEKVDEIVEAVAPVKEKVRKESVIRSRSRASGPEKIQKAILKRKKSNNYWVWVAAAALLVLILLVLGYTYLF</sequence>